<evidence type="ECO:0000313" key="15">
    <source>
        <dbReference type="Proteomes" id="UP000198629"/>
    </source>
</evidence>
<keyword evidence="11 13" id="KW-0472">Membrane</keyword>
<comment type="subunit">
    <text evidence="4">The accessory proteins ExbB and ExbD seem to form a complex with TonB.</text>
</comment>
<dbReference type="Proteomes" id="UP000198629">
    <property type="component" value="Unassembled WGS sequence"/>
</dbReference>
<keyword evidence="10 13" id="KW-1133">Transmembrane helix</keyword>
<dbReference type="EMBL" id="FNFX01000001">
    <property type="protein sequence ID" value="SDK13659.1"/>
    <property type="molecule type" value="Genomic_DNA"/>
</dbReference>
<dbReference type="GO" id="GO:0022857">
    <property type="term" value="F:transmembrane transporter activity"/>
    <property type="evidence" value="ECO:0007669"/>
    <property type="project" value="InterPro"/>
</dbReference>
<evidence type="ECO:0000256" key="11">
    <source>
        <dbReference type="ARBA" id="ARBA00023136"/>
    </source>
</evidence>
<keyword evidence="15" id="KW-1185">Reference proteome</keyword>
<dbReference type="OrthoDB" id="9798629at2"/>
<evidence type="ECO:0000256" key="1">
    <source>
        <dbReference type="ARBA" id="ARBA00003540"/>
    </source>
</evidence>
<proteinExistence type="inferred from homology"/>
<evidence type="ECO:0000256" key="10">
    <source>
        <dbReference type="ARBA" id="ARBA00022989"/>
    </source>
</evidence>
<evidence type="ECO:0000256" key="6">
    <source>
        <dbReference type="ARBA" id="ARBA00022475"/>
    </source>
</evidence>
<evidence type="ECO:0000256" key="7">
    <source>
        <dbReference type="ARBA" id="ARBA00022519"/>
    </source>
</evidence>
<comment type="similarity">
    <text evidence="3 12">Belongs to the ExbD/TolR family.</text>
</comment>
<gene>
    <name evidence="14" type="ORF">SAMN05192566_0272</name>
</gene>
<dbReference type="STRING" id="492660.SAMN05192566_0272"/>
<evidence type="ECO:0000256" key="8">
    <source>
        <dbReference type="ARBA" id="ARBA00022692"/>
    </source>
</evidence>
<dbReference type="Gene3D" id="3.30.420.270">
    <property type="match status" value="1"/>
</dbReference>
<evidence type="ECO:0000256" key="2">
    <source>
        <dbReference type="ARBA" id="ARBA00004249"/>
    </source>
</evidence>
<dbReference type="PANTHER" id="PTHR30558:SF12">
    <property type="entry name" value="BIOPOLYMER TRANSPORT PROTEIN EXBD"/>
    <property type="match status" value="1"/>
</dbReference>
<evidence type="ECO:0000256" key="12">
    <source>
        <dbReference type="RuleBase" id="RU003879"/>
    </source>
</evidence>
<comment type="function">
    <text evidence="1">Involved in the TonB-dependent energy-dependent transport of various receptor-bound substrates.</text>
</comment>
<dbReference type="Pfam" id="PF02472">
    <property type="entry name" value="ExbD"/>
    <property type="match status" value="1"/>
</dbReference>
<keyword evidence="8 12" id="KW-0812">Transmembrane</keyword>
<dbReference type="GO" id="GO:0005886">
    <property type="term" value="C:plasma membrane"/>
    <property type="evidence" value="ECO:0007669"/>
    <property type="project" value="UniProtKB-SubCell"/>
</dbReference>
<evidence type="ECO:0000256" key="13">
    <source>
        <dbReference type="SAM" id="Phobius"/>
    </source>
</evidence>
<keyword evidence="5 12" id="KW-0813">Transport</keyword>
<protein>
    <submittedName>
        <fullName evidence="14">Biopolymer transport protein ExbD</fullName>
    </submittedName>
</protein>
<keyword evidence="7" id="KW-0997">Cell inner membrane</keyword>
<keyword evidence="9 12" id="KW-0653">Protein transport</keyword>
<evidence type="ECO:0000256" key="5">
    <source>
        <dbReference type="ARBA" id="ARBA00022448"/>
    </source>
</evidence>
<dbReference type="GO" id="GO:0015031">
    <property type="term" value="P:protein transport"/>
    <property type="evidence" value="ECO:0007669"/>
    <property type="project" value="UniProtKB-KW"/>
</dbReference>
<name>A0A1G8ZEX7_9PROT</name>
<evidence type="ECO:0000256" key="4">
    <source>
        <dbReference type="ARBA" id="ARBA00011471"/>
    </source>
</evidence>
<dbReference type="AlphaFoldDB" id="A0A1G8ZEX7"/>
<keyword evidence="6" id="KW-1003">Cell membrane</keyword>
<comment type="subcellular location">
    <subcellularLocation>
        <location evidence="2">Cell inner membrane</location>
        <topology evidence="2">Single-pass type II membrane protein</topology>
    </subcellularLocation>
    <subcellularLocation>
        <location evidence="12">Cell membrane</location>
        <topology evidence="12">Single-pass type II membrane protein</topology>
    </subcellularLocation>
</comment>
<accession>A0A1G8ZEX7</accession>
<dbReference type="RefSeq" id="WP_091468696.1">
    <property type="nucleotide sequence ID" value="NZ_FNFX01000001.1"/>
</dbReference>
<evidence type="ECO:0000256" key="9">
    <source>
        <dbReference type="ARBA" id="ARBA00022927"/>
    </source>
</evidence>
<organism evidence="14 15">
    <name type="scientific">Methylophilus rhizosphaerae</name>
    <dbReference type="NCBI Taxonomy" id="492660"/>
    <lineage>
        <taxon>Bacteria</taxon>
        <taxon>Pseudomonadati</taxon>
        <taxon>Pseudomonadota</taxon>
        <taxon>Betaproteobacteria</taxon>
        <taxon>Nitrosomonadales</taxon>
        <taxon>Methylophilaceae</taxon>
        <taxon>Methylophilus</taxon>
    </lineage>
</organism>
<evidence type="ECO:0000313" key="14">
    <source>
        <dbReference type="EMBL" id="SDK13659.1"/>
    </source>
</evidence>
<sequence>MAILGDAEQEDLVSEINVTPLVDVMLVLLTVFIVTAPLLMNAVKVKLPQASAEVAVTVPKTAHISITDGGDVFLDQEHLTLETLTADLDNLKQREDPAVEIYADEHAEYGIVAKVLAAIQRAGISKFSFVMSPESKK</sequence>
<evidence type="ECO:0000256" key="3">
    <source>
        <dbReference type="ARBA" id="ARBA00005811"/>
    </source>
</evidence>
<reference evidence="15" key="1">
    <citation type="submission" date="2016-10" db="EMBL/GenBank/DDBJ databases">
        <authorList>
            <person name="Varghese N."/>
            <person name="Submissions S."/>
        </authorList>
    </citation>
    <scope>NUCLEOTIDE SEQUENCE [LARGE SCALE GENOMIC DNA]</scope>
    <source>
        <strain evidence="15">CBMB127</strain>
    </source>
</reference>
<feature type="transmembrane region" description="Helical" evidence="13">
    <location>
        <begin position="20"/>
        <end position="40"/>
    </location>
</feature>
<dbReference type="PANTHER" id="PTHR30558">
    <property type="entry name" value="EXBD MEMBRANE COMPONENT OF PMF-DRIVEN MACROMOLECULE IMPORT SYSTEM"/>
    <property type="match status" value="1"/>
</dbReference>
<dbReference type="InterPro" id="IPR003400">
    <property type="entry name" value="ExbD"/>
</dbReference>